<feature type="region of interest" description="Disordered" evidence="2">
    <location>
        <begin position="1"/>
        <end position="85"/>
    </location>
</feature>
<dbReference type="EMBL" id="KV424010">
    <property type="protein sequence ID" value="KZT54618.1"/>
    <property type="molecule type" value="Genomic_DNA"/>
</dbReference>
<dbReference type="OrthoDB" id="425925at2759"/>
<dbReference type="AlphaFoldDB" id="A0A165EDD8"/>
<dbReference type="STRING" id="1353952.A0A165EDD8"/>
<proteinExistence type="predicted"/>
<reference evidence="3 4" key="1">
    <citation type="journal article" date="2016" name="Mol. Biol. Evol.">
        <title>Comparative Genomics of Early-Diverging Mushroom-Forming Fungi Provides Insights into the Origins of Lignocellulose Decay Capabilities.</title>
        <authorList>
            <person name="Nagy L.G."/>
            <person name="Riley R."/>
            <person name="Tritt A."/>
            <person name="Adam C."/>
            <person name="Daum C."/>
            <person name="Floudas D."/>
            <person name="Sun H."/>
            <person name="Yadav J.S."/>
            <person name="Pangilinan J."/>
            <person name="Larsson K.H."/>
            <person name="Matsuura K."/>
            <person name="Barry K."/>
            <person name="Labutti K."/>
            <person name="Kuo R."/>
            <person name="Ohm R.A."/>
            <person name="Bhattacharya S.S."/>
            <person name="Shirouzu T."/>
            <person name="Yoshinaga Y."/>
            <person name="Martin F.M."/>
            <person name="Grigoriev I.V."/>
            <person name="Hibbett D.S."/>
        </authorList>
    </citation>
    <scope>NUCLEOTIDE SEQUENCE [LARGE SCALE GENOMIC DNA]</scope>
    <source>
        <strain evidence="3 4">HHB12733</strain>
    </source>
</reference>
<sequence>MPSPEPLLEPTSLDAPAHTPPIQNGNGTALLKDDNASAHTTHSPAPDTPPPSVNGHAHKPPHPPPESPSIASSSSARPSLDDIPPSLLAAAAAAAGRSKTPQLDGSASDAARVQALEEALRKEREEKQQLAAQYHSLVDKLQHMRTSLGNKLKQDAEELDRREQAINQLTERASNTQAELTTLQYELSSVQDRSATLSSELSLLRSRTSQLDVLEGELQALRSEREKDRLVREEENRAWERERMGWEREREGWEERERGWERERREGDIWKERWEDERGRAGNLEGVLEDFMAGESGTTIRGCKEGG</sequence>
<evidence type="ECO:0000313" key="4">
    <source>
        <dbReference type="Proteomes" id="UP000076842"/>
    </source>
</evidence>
<feature type="region of interest" description="Disordered" evidence="2">
    <location>
        <begin position="91"/>
        <end position="110"/>
    </location>
</feature>
<organism evidence="3 4">
    <name type="scientific">Calocera cornea HHB12733</name>
    <dbReference type="NCBI Taxonomy" id="1353952"/>
    <lineage>
        <taxon>Eukaryota</taxon>
        <taxon>Fungi</taxon>
        <taxon>Dikarya</taxon>
        <taxon>Basidiomycota</taxon>
        <taxon>Agaricomycotina</taxon>
        <taxon>Dacrymycetes</taxon>
        <taxon>Dacrymycetales</taxon>
        <taxon>Dacrymycetaceae</taxon>
        <taxon>Calocera</taxon>
    </lineage>
</organism>
<evidence type="ECO:0000313" key="3">
    <source>
        <dbReference type="EMBL" id="KZT54618.1"/>
    </source>
</evidence>
<accession>A0A165EDD8</accession>
<gene>
    <name evidence="3" type="ORF">CALCODRAFT_378851</name>
</gene>
<protein>
    <submittedName>
        <fullName evidence="3">Uncharacterized protein</fullName>
    </submittedName>
</protein>
<dbReference type="Proteomes" id="UP000076842">
    <property type="component" value="Unassembled WGS sequence"/>
</dbReference>
<name>A0A165EDD8_9BASI</name>
<keyword evidence="4" id="KW-1185">Reference proteome</keyword>
<dbReference type="InParanoid" id="A0A165EDD8"/>
<evidence type="ECO:0000256" key="2">
    <source>
        <dbReference type="SAM" id="MobiDB-lite"/>
    </source>
</evidence>
<feature type="compositionally biased region" description="Low complexity" evidence="2">
    <location>
        <begin position="68"/>
        <end position="78"/>
    </location>
</feature>
<evidence type="ECO:0000256" key="1">
    <source>
        <dbReference type="SAM" id="Coils"/>
    </source>
</evidence>
<keyword evidence="1" id="KW-0175">Coiled coil</keyword>
<feature type="coiled-coil region" evidence="1">
    <location>
        <begin position="110"/>
        <end position="256"/>
    </location>
</feature>